<evidence type="ECO:0000256" key="6">
    <source>
        <dbReference type="ARBA" id="ARBA00023040"/>
    </source>
</evidence>
<keyword evidence="9 10" id="KW-0807">Transducer</keyword>
<dbReference type="SMART" id="SM01381">
    <property type="entry name" value="7TM_GPCR_Srsx"/>
    <property type="match status" value="1"/>
</dbReference>
<feature type="domain" description="G-protein coupled receptors family 1 profile" evidence="13">
    <location>
        <begin position="61"/>
        <end position="323"/>
    </location>
</feature>
<evidence type="ECO:0000256" key="5">
    <source>
        <dbReference type="ARBA" id="ARBA00022989"/>
    </source>
</evidence>
<dbReference type="GO" id="GO:0005886">
    <property type="term" value="C:plasma membrane"/>
    <property type="evidence" value="ECO:0007669"/>
    <property type="project" value="UniProtKB-SubCell"/>
</dbReference>
<dbReference type="PRINTS" id="PR00237">
    <property type="entry name" value="GPCRRHODOPSN"/>
</dbReference>
<accession>A0A1B6E9E4</accession>
<dbReference type="InterPro" id="IPR017452">
    <property type="entry name" value="GPCR_Rhodpsn_7TM"/>
</dbReference>
<feature type="transmembrane region" description="Helical" evidence="12">
    <location>
        <begin position="43"/>
        <end position="70"/>
    </location>
</feature>
<keyword evidence="5 12" id="KW-1133">Transmembrane helix</keyword>
<evidence type="ECO:0000256" key="10">
    <source>
        <dbReference type="RuleBase" id="RU000688"/>
    </source>
</evidence>
<dbReference type="AlphaFoldDB" id="A0A1B6E9E4"/>
<dbReference type="SUPFAM" id="SSF81321">
    <property type="entry name" value="Family A G protein-coupled receptor-like"/>
    <property type="match status" value="1"/>
</dbReference>
<comment type="similarity">
    <text evidence="2 10">Belongs to the G-protein coupled receptor 1 family.</text>
</comment>
<keyword evidence="3" id="KW-1003">Cell membrane</keyword>
<evidence type="ECO:0000256" key="8">
    <source>
        <dbReference type="ARBA" id="ARBA00023170"/>
    </source>
</evidence>
<dbReference type="PANTHER" id="PTHR24228">
    <property type="entry name" value="B2 BRADYKININ RECEPTOR/ANGIOTENSIN II RECEPTOR"/>
    <property type="match status" value="1"/>
</dbReference>
<proteinExistence type="inferred from homology"/>
<feature type="transmembrane region" description="Helical" evidence="12">
    <location>
        <begin position="274"/>
        <end position="292"/>
    </location>
</feature>
<keyword evidence="7 12" id="KW-0472">Membrane</keyword>
<evidence type="ECO:0000259" key="13">
    <source>
        <dbReference type="PROSITE" id="PS50262"/>
    </source>
</evidence>
<name>A0A1B6E9E4_9HEMI</name>
<sequence length="422" mass="47697">MERRLLEVSLEGGGSFMESLAFDSSTSLSQEAESDSLSKDKHILTLAAITTITILVVGVVGNLLTIVALLRCPRVRNVAAAFIISLCVADCMFCILVLPFNASLYIFGKWVFNDILCTITPMIRYVNVGISLLSIAMITINRYIMIAHYSLYTRIYKPVWIACMIIFCWLLSFGMLVPTLLGIWGKFDYESKLITCTIVKDENGRSAKTALFITAFIIPCLIIIICYTRIFWVVHSSESRMRKHAAKNPKDINRTSKEKKEAKNRRNEWRITKMVLAIFLSFLVCYLPITIVKVVDSEVQQPNLHLLATIMLYLSACINPIIYVIMNKQYRQAYKTILMCSRPRMLSTTPGPGSSHGGSNGMILNDVTGNRKTLSLTQNVNIEQRYRDKSKDEVSRTMVSQVSIALTPVRMSELPQIYDDHL</sequence>
<evidence type="ECO:0000256" key="9">
    <source>
        <dbReference type="ARBA" id="ARBA00023224"/>
    </source>
</evidence>
<dbReference type="PROSITE" id="PS00237">
    <property type="entry name" value="G_PROTEIN_RECEP_F1_1"/>
    <property type="match status" value="1"/>
</dbReference>
<dbReference type="CDD" id="cd15210">
    <property type="entry name" value="7tmA_GPR84-like"/>
    <property type="match status" value="1"/>
</dbReference>
<dbReference type="InterPro" id="IPR001556">
    <property type="entry name" value="Bombsn_rcpt-like"/>
</dbReference>
<evidence type="ECO:0000256" key="12">
    <source>
        <dbReference type="SAM" id="Phobius"/>
    </source>
</evidence>
<evidence type="ECO:0000256" key="2">
    <source>
        <dbReference type="ARBA" id="ARBA00010663"/>
    </source>
</evidence>
<feature type="transmembrane region" description="Helical" evidence="12">
    <location>
        <begin position="210"/>
        <end position="234"/>
    </location>
</feature>
<dbReference type="PANTHER" id="PTHR24228:SF63">
    <property type="entry name" value="G-PROTEIN COUPLED RECEPTOR MOODY"/>
    <property type="match status" value="1"/>
</dbReference>
<dbReference type="InterPro" id="IPR000276">
    <property type="entry name" value="GPCR_Rhodpsn"/>
</dbReference>
<evidence type="ECO:0000256" key="4">
    <source>
        <dbReference type="ARBA" id="ARBA00022692"/>
    </source>
</evidence>
<dbReference type="Gene3D" id="1.20.1070.10">
    <property type="entry name" value="Rhodopsin 7-helix transmembrane proteins"/>
    <property type="match status" value="1"/>
</dbReference>
<protein>
    <recommendedName>
        <fullName evidence="13">G-protein coupled receptors family 1 profile domain-containing protein</fullName>
    </recommendedName>
</protein>
<dbReference type="Pfam" id="PF00001">
    <property type="entry name" value="7tm_1"/>
    <property type="match status" value="1"/>
</dbReference>
<keyword evidence="4 10" id="KW-0812">Transmembrane</keyword>
<feature type="compositionally biased region" description="Basic and acidic residues" evidence="11">
    <location>
        <begin position="248"/>
        <end position="264"/>
    </location>
</feature>
<feature type="region of interest" description="Disordered" evidence="11">
    <location>
        <begin position="244"/>
        <end position="264"/>
    </location>
</feature>
<feature type="transmembrane region" description="Helical" evidence="12">
    <location>
        <begin position="159"/>
        <end position="184"/>
    </location>
</feature>
<gene>
    <name evidence="14" type="ORF">g.19122</name>
</gene>
<feature type="transmembrane region" description="Helical" evidence="12">
    <location>
        <begin position="82"/>
        <end position="108"/>
    </location>
</feature>
<reference evidence="14" key="1">
    <citation type="submission" date="2015-12" db="EMBL/GenBank/DDBJ databases">
        <title>De novo transcriptome assembly of four potential Pierce s Disease insect vectors from Arizona vineyards.</title>
        <authorList>
            <person name="Tassone E.E."/>
        </authorList>
    </citation>
    <scope>NUCLEOTIDE SEQUENCE</scope>
</reference>
<evidence type="ECO:0000313" key="14">
    <source>
        <dbReference type="EMBL" id="JAS34543.1"/>
    </source>
</evidence>
<feature type="transmembrane region" description="Helical" evidence="12">
    <location>
        <begin position="304"/>
        <end position="325"/>
    </location>
</feature>
<evidence type="ECO:0000256" key="7">
    <source>
        <dbReference type="ARBA" id="ARBA00023136"/>
    </source>
</evidence>
<comment type="subcellular location">
    <subcellularLocation>
        <location evidence="1">Cell membrane</location>
        <topology evidence="1">Multi-pass membrane protein</topology>
    </subcellularLocation>
</comment>
<keyword evidence="8 10" id="KW-0675">Receptor</keyword>
<dbReference type="GO" id="GO:0008528">
    <property type="term" value="F:G protein-coupled peptide receptor activity"/>
    <property type="evidence" value="ECO:0007669"/>
    <property type="project" value="InterPro"/>
</dbReference>
<evidence type="ECO:0000256" key="11">
    <source>
        <dbReference type="SAM" id="MobiDB-lite"/>
    </source>
</evidence>
<dbReference type="EMBL" id="GEDC01002755">
    <property type="protein sequence ID" value="JAS34543.1"/>
    <property type="molecule type" value="Transcribed_RNA"/>
</dbReference>
<organism evidence="14">
    <name type="scientific">Clastoptera arizonana</name>
    <name type="common">Arizona spittle bug</name>
    <dbReference type="NCBI Taxonomy" id="38151"/>
    <lineage>
        <taxon>Eukaryota</taxon>
        <taxon>Metazoa</taxon>
        <taxon>Ecdysozoa</taxon>
        <taxon>Arthropoda</taxon>
        <taxon>Hexapoda</taxon>
        <taxon>Insecta</taxon>
        <taxon>Pterygota</taxon>
        <taxon>Neoptera</taxon>
        <taxon>Paraneoptera</taxon>
        <taxon>Hemiptera</taxon>
        <taxon>Auchenorrhyncha</taxon>
        <taxon>Cercopoidea</taxon>
        <taxon>Clastopteridae</taxon>
        <taxon>Clastoptera</taxon>
    </lineage>
</organism>
<dbReference type="PROSITE" id="PS50262">
    <property type="entry name" value="G_PROTEIN_RECEP_F1_2"/>
    <property type="match status" value="1"/>
</dbReference>
<evidence type="ECO:0000256" key="3">
    <source>
        <dbReference type="ARBA" id="ARBA00022475"/>
    </source>
</evidence>
<dbReference type="FunFam" id="1.20.1070.10:FF:000312">
    <property type="entry name" value="protein trapped in endoderm-1"/>
    <property type="match status" value="1"/>
</dbReference>
<evidence type="ECO:0000256" key="1">
    <source>
        <dbReference type="ARBA" id="ARBA00004651"/>
    </source>
</evidence>
<dbReference type="PRINTS" id="PR00358">
    <property type="entry name" value="BOMBESINR"/>
</dbReference>
<keyword evidence="6 10" id="KW-0297">G-protein coupled receptor</keyword>